<feature type="non-terminal residue" evidence="2">
    <location>
        <position position="1"/>
    </location>
</feature>
<evidence type="ECO:0000313" key="2">
    <source>
        <dbReference type="EMBL" id="KAL0150295.1"/>
    </source>
</evidence>
<reference evidence="2 3" key="1">
    <citation type="submission" date="2024-05" db="EMBL/GenBank/DDBJ databases">
        <title>Genome sequencing and assembly of Indian major carp, Cirrhinus mrigala (Hamilton, 1822).</title>
        <authorList>
            <person name="Mohindra V."/>
            <person name="Chowdhury L.M."/>
            <person name="Lal K."/>
            <person name="Jena J.K."/>
        </authorList>
    </citation>
    <scope>NUCLEOTIDE SEQUENCE [LARGE SCALE GENOMIC DNA]</scope>
    <source>
        <strain evidence="2">CM1030</strain>
        <tissue evidence="2">Blood</tissue>
    </source>
</reference>
<feature type="non-terminal residue" evidence="2">
    <location>
        <position position="52"/>
    </location>
</feature>
<proteinExistence type="predicted"/>
<sequence>SVGGLSAQSVRVLVQFNAVLFRWSRSLSADDGRRTGRTAVQHHQPAARLAHV</sequence>
<keyword evidence="3" id="KW-1185">Reference proteome</keyword>
<name>A0ABD0MKX0_CIRMR</name>
<evidence type="ECO:0000256" key="1">
    <source>
        <dbReference type="SAM" id="MobiDB-lite"/>
    </source>
</evidence>
<dbReference type="Proteomes" id="UP001529510">
    <property type="component" value="Unassembled WGS sequence"/>
</dbReference>
<dbReference type="EMBL" id="JAMKFB020000303">
    <property type="protein sequence ID" value="KAL0150295.1"/>
    <property type="molecule type" value="Genomic_DNA"/>
</dbReference>
<organism evidence="2 3">
    <name type="scientific">Cirrhinus mrigala</name>
    <name type="common">Mrigala</name>
    <dbReference type="NCBI Taxonomy" id="683832"/>
    <lineage>
        <taxon>Eukaryota</taxon>
        <taxon>Metazoa</taxon>
        <taxon>Chordata</taxon>
        <taxon>Craniata</taxon>
        <taxon>Vertebrata</taxon>
        <taxon>Euteleostomi</taxon>
        <taxon>Actinopterygii</taxon>
        <taxon>Neopterygii</taxon>
        <taxon>Teleostei</taxon>
        <taxon>Ostariophysi</taxon>
        <taxon>Cypriniformes</taxon>
        <taxon>Cyprinidae</taxon>
        <taxon>Labeoninae</taxon>
        <taxon>Labeonini</taxon>
        <taxon>Cirrhinus</taxon>
    </lineage>
</organism>
<protein>
    <submittedName>
        <fullName evidence="2">Uncharacterized protein</fullName>
    </submittedName>
</protein>
<comment type="caution">
    <text evidence="2">The sequence shown here is derived from an EMBL/GenBank/DDBJ whole genome shotgun (WGS) entry which is preliminary data.</text>
</comment>
<accession>A0ABD0MKX0</accession>
<evidence type="ECO:0000313" key="3">
    <source>
        <dbReference type="Proteomes" id="UP001529510"/>
    </source>
</evidence>
<feature type="region of interest" description="Disordered" evidence="1">
    <location>
        <begin position="30"/>
        <end position="52"/>
    </location>
</feature>
<dbReference type="AlphaFoldDB" id="A0ABD0MKX0"/>
<gene>
    <name evidence="2" type="ORF">M9458_054403</name>
</gene>